<gene>
    <name evidence="1" type="ORF">HanXRQr2_Chr02g0059541</name>
</gene>
<organism evidence="1 2">
    <name type="scientific">Helianthus annuus</name>
    <name type="common">Common sunflower</name>
    <dbReference type="NCBI Taxonomy" id="4232"/>
    <lineage>
        <taxon>Eukaryota</taxon>
        <taxon>Viridiplantae</taxon>
        <taxon>Streptophyta</taxon>
        <taxon>Embryophyta</taxon>
        <taxon>Tracheophyta</taxon>
        <taxon>Spermatophyta</taxon>
        <taxon>Magnoliopsida</taxon>
        <taxon>eudicotyledons</taxon>
        <taxon>Gunneridae</taxon>
        <taxon>Pentapetalae</taxon>
        <taxon>asterids</taxon>
        <taxon>campanulids</taxon>
        <taxon>Asterales</taxon>
        <taxon>Asteraceae</taxon>
        <taxon>Asteroideae</taxon>
        <taxon>Heliantheae alliance</taxon>
        <taxon>Heliantheae</taxon>
        <taxon>Helianthus</taxon>
    </lineage>
</organism>
<dbReference type="Proteomes" id="UP000215914">
    <property type="component" value="Unassembled WGS sequence"/>
</dbReference>
<comment type="caution">
    <text evidence="1">The sequence shown here is derived from an EMBL/GenBank/DDBJ whole genome shotgun (WGS) entry which is preliminary data.</text>
</comment>
<protein>
    <submittedName>
        <fullName evidence="1">Uncharacterized protein</fullName>
    </submittedName>
</protein>
<sequence length="59" mass="7010">MRNPREKRLHKNHQPMFLLKLIKSAVDRTIEISYMVNPKTEFNKSNNFSYAIVVVVEHP</sequence>
<accession>A0A9K3JP28</accession>
<proteinExistence type="predicted"/>
<keyword evidence="2" id="KW-1185">Reference proteome</keyword>
<reference evidence="1" key="1">
    <citation type="journal article" date="2017" name="Nature">
        <title>The sunflower genome provides insights into oil metabolism, flowering and Asterid evolution.</title>
        <authorList>
            <person name="Badouin H."/>
            <person name="Gouzy J."/>
            <person name="Grassa C.J."/>
            <person name="Murat F."/>
            <person name="Staton S.E."/>
            <person name="Cottret L."/>
            <person name="Lelandais-Briere C."/>
            <person name="Owens G.L."/>
            <person name="Carrere S."/>
            <person name="Mayjonade B."/>
            <person name="Legrand L."/>
            <person name="Gill N."/>
            <person name="Kane N.C."/>
            <person name="Bowers J.E."/>
            <person name="Hubner S."/>
            <person name="Bellec A."/>
            <person name="Berard A."/>
            <person name="Berges H."/>
            <person name="Blanchet N."/>
            <person name="Boniface M.C."/>
            <person name="Brunel D."/>
            <person name="Catrice O."/>
            <person name="Chaidir N."/>
            <person name="Claudel C."/>
            <person name="Donnadieu C."/>
            <person name="Faraut T."/>
            <person name="Fievet G."/>
            <person name="Helmstetter N."/>
            <person name="King M."/>
            <person name="Knapp S.J."/>
            <person name="Lai Z."/>
            <person name="Le Paslier M.C."/>
            <person name="Lippi Y."/>
            <person name="Lorenzon L."/>
            <person name="Mandel J.R."/>
            <person name="Marage G."/>
            <person name="Marchand G."/>
            <person name="Marquand E."/>
            <person name="Bret-Mestries E."/>
            <person name="Morien E."/>
            <person name="Nambeesan S."/>
            <person name="Nguyen T."/>
            <person name="Pegot-Espagnet P."/>
            <person name="Pouilly N."/>
            <person name="Raftis F."/>
            <person name="Sallet E."/>
            <person name="Schiex T."/>
            <person name="Thomas J."/>
            <person name="Vandecasteele C."/>
            <person name="Vares D."/>
            <person name="Vear F."/>
            <person name="Vautrin S."/>
            <person name="Crespi M."/>
            <person name="Mangin B."/>
            <person name="Burke J.M."/>
            <person name="Salse J."/>
            <person name="Munos S."/>
            <person name="Vincourt P."/>
            <person name="Rieseberg L.H."/>
            <person name="Langlade N.B."/>
        </authorList>
    </citation>
    <scope>NUCLEOTIDE SEQUENCE</scope>
    <source>
        <tissue evidence="1">Leaves</tissue>
    </source>
</reference>
<dbReference type="Gramene" id="mRNA:HanXRQr2_Chr02g0059541">
    <property type="protein sequence ID" value="CDS:HanXRQr2_Chr02g0059541.1"/>
    <property type="gene ID" value="HanXRQr2_Chr02g0059541"/>
</dbReference>
<name>A0A9K3JP28_HELAN</name>
<reference evidence="1" key="2">
    <citation type="submission" date="2020-06" db="EMBL/GenBank/DDBJ databases">
        <title>Helianthus annuus Genome sequencing and assembly Release 2.</title>
        <authorList>
            <person name="Gouzy J."/>
            <person name="Langlade N."/>
            <person name="Munos S."/>
        </authorList>
    </citation>
    <scope>NUCLEOTIDE SEQUENCE</scope>
    <source>
        <tissue evidence="1">Leaves</tissue>
    </source>
</reference>
<dbReference type="AlphaFoldDB" id="A0A9K3JP28"/>
<evidence type="ECO:0000313" key="1">
    <source>
        <dbReference type="EMBL" id="KAF5817990.1"/>
    </source>
</evidence>
<evidence type="ECO:0000313" key="2">
    <source>
        <dbReference type="Proteomes" id="UP000215914"/>
    </source>
</evidence>
<dbReference type="EMBL" id="MNCJ02000317">
    <property type="protein sequence ID" value="KAF5817990.1"/>
    <property type="molecule type" value="Genomic_DNA"/>
</dbReference>